<sequence>MKKGIFLFSLLMFFVLIFSGCKKEAKILQEPLEKTDFFLGTVCSIKIYDDVDSTVLEKAFKRLKEIEDKMTINAEGSEVDEVNKNSGIKPVKVSEDVYYVIKTGKEFGKVSEGLFDITIGSIVKLWNIGTDYARVPEDYEIKEKLPLVNYDDIELNDSEKTVFLKKKGMMIDLGGIAKGYAADEVCRILKENGVEHAIINLGGNVLAMGENPVKNRDWNIGIQNPYSIRGDYFAIVPIKDKTVVSSGVYERYFEANGKRYHHILDTKTGYPVENNLVGTTIITDKSIVADALSTTIFAAGIEKGLKIVNSMEGVEAIFITKDKKVYITDGLRGKINITNEEFKLAN</sequence>
<dbReference type="InterPro" id="IPR003374">
    <property type="entry name" value="ApbE-like_sf"/>
</dbReference>
<dbReference type="SUPFAM" id="SSF143631">
    <property type="entry name" value="ApbE-like"/>
    <property type="match status" value="1"/>
</dbReference>
<dbReference type="GO" id="GO:0016740">
    <property type="term" value="F:transferase activity"/>
    <property type="evidence" value="ECO:0007669"/>
    <property type="project" value="UniProtKB-UniRule"/>
</dbReference>
<dbReference type="InterPro" id="IPR024932">
    <property type="entry name" value="ApbE"/>
</dbReference>
<comment type="caution">
    <text evidence="13">The sequence shown here is derived from an EMBL/GenBank/DDBJ whole genome shotgun (WGS) entry which is preliminary data.</text>
</comment>
<protein>
    <recommendedName>
        <fullName evidence="2 10">FAD:protein FMN transferase</fullName>
        <ecNumber evidence="1 10">2.7.1.180</ecNumber>
    </recommendedName>
    <alternativeName>
        <fullName evidence="8 10">Flavin transferase</fullName>
    </alternativeName>
</protein>
<dbReference type="EC" id="2.7.1.180" evidence="1 10"/>
<evidence type="ECO:0000256" key="11">
    <source>
        <dbReference type="PIRSR" id="PIRSR006268-2"/>
    </source>
</evidence>
<dbReference type="GO" id="GO:0005886">
    <property type="term" value="C:plasma membrane"/>
    <property type="evidence" value="ECO:0007669"/>
    <property type="project" value="UniProtKB-SubCell"/>
</dbReference>
<evidence type="ECO:0000256" key="4">
    <source>
        <dbReference type="ARBA" id="ARBA00022679"/>
    </source>
</evidence>
<evidence type="ECO:0000313" key="14">
    <source>
        <dbReference type="Proteomes" id="UP000007652"/>
    </source>
</evidence>
<evidence type="ECO:0000256" key="7">
    <source>
        <dbReference type="ARBA" id="ARBA00022842"/>
    </source>
</evidence>
<accession>G0V4F5</accession>
<keyword evidence="7 10" id="KW-0460">Magnesium</keyword>
<dbReference type="EMBL" id="CAKP01000016">
    <property type="protein sequence ID" value="CCC57995.1"/>
    <property type="molecule type" value="Genomic_DNA"/>
</dbReference>
<dbReference type="Gene3D" id="3.10.520.10">
    <property type="entry name" value="ApbE-like domains"/>
    <property type="match status" value="1"/>
</dbReference>
<keyword evidence="12 13" id="KW-0449">Lipoprotein</keyword>
<evidence type="ECO:0000256" key="6">
    <source>
        <dbReference type="ARBA" id="ARBA00022827"/>
    </source>
</evidence>
<evidence type="ECO:0000256" key="9">
    <source>
        <dbReference type="ARBA" id="ARBA00048540"/>
    </source>
</evidence>
<keyword evidence="12" id="KW-1003">Cell membrane</keyword>
<keyword evidence="5 10" id="KW-0479">Metal-binding</keyword>
<gene>
    <name evidence="13" type="ORF">CAAU_0346</name>
</gene>
<dbReference type="PIRSF" id="PIRSF006268">
    <property type="entry name" value="ApbE"/>
    <property type="match status" value="1"/>
</dbReference>
<evidence type="ECO:0000256" key="12">
    <source>
        <dbReference type="RuleBase" id="RU363002"/>
    </source>
</evidence>
<dbReference type="AlphaFoldDB" id="G0V4F5"/>
<keyword evidence="6 10" id="KW-0274">FAD</keyword>
<evidence type="ECO:0000256" key="8">
    <source>
        <dbReference type="ARBA" id="ARBA00031306"/>
    </source>
</evidence>
<comment type="subcellular location">
    <subcellularLocation>
        <location evidence="12">Cell inner membrane</location>
        <topology evidence="12">Lipid-anchor</topology>
        <orientation evidence="12">Periplasmic side</orientation>
    </subcellularLocation>
</comment>
<dbReference type="RefSeq" id="WP_008907714.1">
    <property type="nucleotide sequence ID" value="NZ_CAKP01000016.1"/>
</dbReference>
<dbReference type="STRING" id="857293.CAAU_0346"/>
<comment type="cofactor">
    <cofactor evidence="11">
        <name>Mg(2+)</name>
        <dbReference type="ChEBI" id="CHEBI:18420"/>
    </cofactor>
    <cofactor evidence="11">
        <name>Mn(2+)</name>
        <dbReference type="ChEBI" id="CHEBI:29035"/>
    </cofactor>
    <text evidence="11">Magnesium. Can also use manganese.</text>
</comment>
<dbReference type="PROSITE" id="PS51257">
    <property type="entry name" value="PROKAR_LIPOPROTEIN"/>
    <property type="match status" value="1"/>
</dbReference>
<evidence type="ECO:0000256" key="10">
    <source>
        <dbReference type="PIRNR" id="PIRNR006268"/>
    </source>
</evidence>
<proteinExistence type="inferred from homology"/>
<evidence type="ECO:0000313" key="13">
    <source>
        <dbReference type="EMBL" id="CCC57995.1"/>
    </source>
</evidence>
<comment type="catalytic activity">
    <reaction evidence="9 10 12">
        <text>L-threonyl-[protein] + FAD = FMN-L-threonyl-[protein] + AMP + H(+)</text>
        <dbReference type="Rhea" id="RHEA:36847"/>
        <dbReference type="Rhea" id="RHEA-COMP:11060"/>
        <dbReference type="Rhea" id="RHEA-COMP:11061"/>
        <dbReference type="ChEBI" id="CHEBI:15378"/>
        <dbReference type="ChEBI" id="CHEBI:30013"/>
        <dbReference type="ChEBI" id="CHEBI:57692"/>
        <dbReference type="ChEBI" id="CHEBI:74257"/>
        <dbReference type="ChEBI" id="CHEBI:456215"/>
        <dbReference type="EC" id="2.7.1.180"/>
    </reaction>
</comment>
<keyword evidence="3 10" id="KW-0285">Flavoprotein</keyword>
<feature type="binding site" evidence="11">
    <location>
        <position position="290"/>
    </location>
    <ligand>
        <name>Mg(2+)</name>
        <dbReference type="ChEBI" id="CHEBI:18420"/>
    </ligand>
</feature>
<dbReference type="Pfam" id="PF02424">
    <property type="entry name" value="ApbE"/>
    <property type="match status" value="1"/>
</dbReference>
<dbReference type="PANTHER" id="PTHR30040:SF2">
    <property type="entry name" value="FAD:PROTEIN FMN TRANSFERASE"/>
    <property type="match status" value="1"/>
</dbReference>
<keyword evidence="12" id="KW-0997">Cell inner membrane</keyword>
<evidence type="ECO:0000256" key="2">
    <source>
        <dbReference type="ARBA" id="ARBA00016337"/>
    </source>
</evidence>
<dbReference type="Proteomes" id="UP000007652">
    <property type="component" value="Unassembled WGS sequence"/>
</dbReference>
<organism evidence="13 14">
    <name type="scientific">Caloramator australicus RC3</name>
    <dbReference type="NCBI Taxonomy" id="857293"/>
    <lineage>
        <taxon>Bacteria</taxon>
        <taxon>Bacillati</taxon>
        <taxon>Bacillota</taxon>
        <taxon>Clostridia</taxon>
        <taxon>Eubacteriales</taxon>
        <taxon>Clostridiaceae</taxon>
        <taxon>Caloramator</taxon>
    </lineage>
</organism>
<feature type="binding site" evidence="11">
    <location>
        <position position="294"/>
    </location>
    <ligand>
        <name>Mg(2+)</name>
        <dbReference type="ChEBI" id="CHEBI:18420"/>
    </ligand>
</feature>
<keyword evidence="14" id="KW-1185">Reference proteome</keyword>
<dbReference type="eggNOG" id="COG1477">
    <property type="taxonomic scope" value="Bacteria"/>
</dbReference>
<comment type="similarity">
    <text evidence="10 12">Belongs to the ApbE family.</text>
</comment>
<reference evidence="13 14" key="1">
    <citation type="journal article" date="2011" name="J. Bacteriol.">
        <title>Draft genome sequence of Caloramator australicus strain RC3T, a thermoanaerobe from the Great Artesian Basin of Australia.</title>
        <authorList>
            <person name="Ogg C.D."/>
            <person name="Patel B.K.C."/>
        </authorList>
    </citation>
    <scope>NUCLEOTIDE SEQUENCE [LARGE SCALE GENOMIC DNA]</scope>
    <source>
        <strain evidence="13 14">RC3</strain>
    </source>
</reference>
<dbReference type="GO" id="GO:0046872">
    <property type="term" value="F:metal ion binding"/>
    <property type="evidence" value="ECO:0007669"/>
    <property type="project" value="UniProtKB-UniRule"/>
</dbReference>
<feature type="binding site" evidence="11">
    <location>
        <position position="175"/>
    </location>
    <ligand>
        <name>Mg(2+)</name>
        <dbReference type="ChEBI" id="CHEBI:18420"/>
    </ligand>
</feature>
<name>G0V4F5_9CLOT</name>
<evidence type="ECO:0000256" key="1">
    <source>
        <dbReference type="ARBA" id="ARBA00011955"/>
    </source>
</evidence>
<evidence type="ECO:0000256" key="5">
    <source>
        <dbReference type="ARBA" id="ARBA00022723"/>
    </source>
</evidence>
<dbReference type="PANTHER" id="PTHR30040">
    <property type="entry name" value="THIAMINE BIOSYNTHESIS LIPOPROTEIN APBE"/>
    <property type="match status" value="1"/>
</dbReference>
<keyword evidence="4 10" id="KW-0808">Transferase</keyword>
<dbReference type="OrthoDB" id="9778595at2"/>
<comment type="function">
    <text evidence="12">Flavin transferase that catalyzes the transfer of the FMN moiety of FAD and its covalent binding to the hydroxyl group of a threonine residue in a target flavoprotein.</text>
</comment>
<keyword evidence="12" id="KW-0472">Membrane</keyword>
<evidence type="ECO:0000256" key="3">
    <source>
        <dbReference type="ARBA" id="ARBA00022630"/>
    </source>
</evidence>